<comment type="subcellular location">
    <subcellularLocation>
        <location evidence="1">Cell inner membrane</location>
    </subcellularLocation>
</comment>
<dbReference type="Pfam" id="PF02470">
    <property type="entry name" value="MlaD"/>
    <property type="match status" value="3"/>
</dbReference>
<dbReference type="NCBIfam" id="NF008070">
    <property type="entry name" value="PRK10807.1"/>
    <property type="match status" value="1"/>
</dbReference>
<dbReference type="GO" id="GO:0005886">
    <property type="term" value="C:plasma membrane"/>
    <property type="evidence" value="ECO:0007669"/>
    <property type="project" value="UniProtKB-SubCell"/>
</dbReference>
<gene>
    <name evidence="9" type="ORF">SAMN06297280_2390</name>
</gene>
<feature type="domain" description="Mce/MlaD" evidence="8">
    <location>
        <begin position="48"/>
        <end position="134"/>
    </location>
</feature>
<dbReference type="InterPro" id="IPR003399">
    <property type="entry name" value="Mce/MlaD"/>
</dbReference>
<dbReference type="AlphaFoldDB" id="A0A285J2K8"/>
<evidence type="ECO:0000313" key="10">
    <source>
        <dbReference type="Proteomes" id="UP000219353"/>
    </source>
</evidence>
<evidence type="ECO:0000256" key="7">
    <source>
        <dbReference type="SAM" id="Phobius"/>
    </source>
</evidence>
<accession>A0A285J2K8</accession>
<keyword evidence="6 7" id="KW-0472">Membrane</keyword>
<evidence type="ECO:0000256" key="2">
    <source>
        <dbReference type="ARBA" id="ARBA00022475"/>
    </source>
</evidence>
<reference evidence="10" key="1">
    <citation type="submission" date="2017-09" db="EMBL/GenBank/DDBJ databases">
        <authorList>
            <person name="Varghese N."/>
            <person name="Submissions S."/>
        </authorList>
    </citation>
    <scope>NUCLEOTIDE SEQUENCE [LARGE SCALE GENOMIC DNA]</scope>
    <source>
        <strain evidence="10">CGMCC 1.12461</strain>
    </source>
</reference>
<name>A0A285J2K8_9GAMM</name>
<keyword evidence="4 7" id="KW-0812">Transmembrane</keyword>
<feature type="transmembrane region" description="Helical" evidence="7">
    <location>
        <begin position="20"/>
        <end position="39"/>
    </location>
</feature>
<evidence type="ECO:0000259" key="8">
    <source>
        <dbReference type="Pfam" id="PF02470"/>
    </source>
</evidence>
<protein>
    <submittedName>
        <fullName evidence="9">Paraquat-inducible protein B</fullName>
    </submittedName>
</protein>
<evidence type="ECO:0000256" key="3">
    <source>
        <dbReference type="ARBA" id="ARBA00022519"/>
    </source>
</evidence>
<keyword evidence="5 7" id="KW-1133">Transmembrane helix</keyword>
<feature type="domain" description="Mce/MlaD" evidence="8">
    <location>
        <begin position="287"/>
        <end position="388"/>
    </location>
</feature>
<dbReference type="PANTHER" id="PTHR30462:SF2">
    <property type="entry name" value="INTERMEMBRANE TRANSPORT PROTEIN PQIB"/>
    <property type="match status" value="1"/>
</dbReference>
<evidence type="ECO:0000256" key="4">
    <source>
        <dbReference type="ARBA" id="ARBA00022692"/>
    </source>
</evidence>
<keyword evidence="2" id="KW-1003">Cell membrane</keyword>
<dbReference type="PANTHER" id="PTHR30462">
    <property type="entry name" value="INTERMEMBRANE TRANSPORT PROTEIN PQIB-RELATED"/>
    <property type="match status" value="1"/>
</dbReference>
<dbReference type="EMBL" id="OBEB01000004">
    <property type="protein sequence ID" value="SNY53371.1"/>
    <property type="molecule type" value="Genomic_DNA"/>
</dbReference>
<proteinExistence type="predicted"/>
<organism evidence="9 10">
    <name type="scientific">Arsukibacterium tuosuense</name>
    <dbReference type="NCBI Taxonomy" id="1323745"/>
    <lineage>
        <taxon>Bacteria</taxon>
        <taxon>Pseudomonadati</taxon>
        <taxon>Pseudomonadota</taxon>
        <taxon>Gammaproteobacteria</taxon>
        <taxon>Chromatiales</taxon>
        <taxon>Chromatiaceae</taxon>
        <taxon>Arsukibacterium</taxon>
    </lineage>
</organism>
<dbReference type="InterPro" id="IPR051800">
    <property type="entry name" value="PqiA-PqiB_transport"/>
</dbReference>
<dbReference type="OrthoDB" id="9806984at2"/>
<dbReference type="Proteomes" id="UP000219353">
    <property type="component" value="Unassembled WGS sequence"/>
</dbReference>
<evidence type="ECO:0000256" key="6">
    <source>
        <dbReference type="ARBA" id="ARBA00023136"/>
    </source>
</evidence>
<feature type="domain" description="Mce/MlaD" evidence="8">
    <location>
        <begin position="158"/>
        <end position="223"/>
    </location>
</feature>
<sequence length="557" mass="61102">MTESAQVKANVRVIKQWSPIWVVPIAAVLIGLWMLFSHFQNQGVMLLLVAEDAEGIIAGKTQIKNRSVDVGQVVSVELSDDLTQVLIQARMKPNMTPLLNAGSQFWVVKPQVGRGGVTGLNTLLSGVYIELQPGDNGETQLSYPLLNSPPVAPADAPGVRVNLNSADTTGLAVGDPVLYRGYEVGTVELSDFNVSERRTHFQLFIREPYDELVTDNVRFWLSSGLAFDLSAEGLSVDIGSATTLLTGGVSFDLMDGWPAGERAADGTEFQLFPDKQSIQEGLYSQYIEYLVFFDESVRGLKAGAPVEYRGVRVGTVATVPFFFAIDKPFEVSLQQGVPVLIRIESARLYEKLNLSQLDIELKQAIEDGLHAVLKTGNLITGALYIDLDINSSWREDTALQQLFSEQQQLSTSVGYPALPSARSGFSNMEQKLLMALDKINNLPVESMLAQGEQTLAATNDVMQNAEQLMLSMQALIDQPQLQQLPSDIQLSLQQLRSTLQGFSPEAEAYSSVSANLQALEQVLRELQPVIKTLNQQSNSLIFNASDEPEPEPRKARL</sequence>
<evidence type="ECO:0000313" key="9">
    <source>
        <dbReference type="EMBL" id="SNY53371.1"/>
    </source>
</evidence>
<evidence type="ECO:0000256" key="5">
    <source>
        <dbReference type="ARBA" id="ARBA00022989"/>
    </source>
</evidence>
<evidence type="ECO:0000256" key="1">
    <source>
        <dbReference type="ARBA" id="ARBA00004533"/>
    </source>
</evidence>
<keyword evidence="10" id="KW-1185">Reference proteome</keyword>
<keyword evidence="3" id="KW-0997">Cell inner membrane</keyword>
<dbReference type="RefSeq" id="WP_097111613.1">
    <property type="nucleotide sequence ID" value="NZ_OBEB01000004.1"/>
</dbReference>